<dbReference type="Proteomes" id="UP000075455">
    <property type="component" value="Unassembled WGS sequence"/>
</dbReference>
<protein>
    <submittedName>
        <fullName evidence="2">Uncharacterized protein</fullName>
    </submittedName>
</protein>
<reference evidence="2 3" key="1">
    <citation type="submission" date="2016-01" db="EMBL/GenBank/DDBJ databases">
        <title>Draft Genome Sequences of Seven Thermophilic Sporeformers Isolated from Foods.</title>
        <authorList>
            <person name="Berendsen E.M."/>
            <person name="Wells-Bennik M.H."/>
            <person name="Krawcyk A.O."/>
            <person name="De Jong A."/>
            <person name="Holsappel S."/>
            <person name="Eijlander R.T."/>
            <person name="Kuipers O.P."/>
        </authorList>
    </citation>
    <scope>NUCLEOTIDE SEQUENCE [LARGE SCALE GENOMIC DNA]</scope>
    <source>
        <strain evidence="2 3">B4119</strain>
    </source>
</reference>
<organism evidence="2 3">
    <name type="scientific">Saccharococcus caldoxylosilyticus</name>
    <dbReference type="NCBI Taxonomy" id="81408"/>
    <lineage>
        <taxon>Bacteria</taxon>
        <taxon>Bacillati</taxon>
        <taxon>Bacillota</taxon>
        <taxon>Bacilli</taxon>
        <taxon>Bacillales</taxon>
        <taxon>Anoxybacillaceae</taxon>
        <taxon>Saccharococcus</taxon>
    </lineage>
</organism>
<dbReference type="AlphaFoldDB" id="A0A150LYC6"/>
<accession>A0A150LYC6</accession>
<proteinExistence type="predicted"/>
<evidence type="ECO:0000313" key="3">
    <source>
        <dbReference type="Proteomes" id="UP000075455"/>
    </source>
</evidence>
<comment type="caution">
    <text evidence="2">The sequence shown here is derived from an EMBL/GenBank/DDBJ whole genome shotgun (WGS) entry which is preliminary data.</text>
</comment>
<dbReference type="STRING" id="81408.B4119_3670"/>
<sequence>MNKNITTAIFRESMPKFNFAGWFLFFVQMSVLIVPINIMQKFKNRHFTMGIDVIYDENARKRRGRCGET</sequence>
<name>A0A150LYC6_9BACL</name>
<dbReference type="EMBL" id="LQYS01000027">
    <property type="protein sequence ID" value="KYD16972.1"/>
    <property type="molecule type" value="Genomic_DNA"/>
</dbReference>
<keyword evidence="1" id="KW-0812">Transmembrane</keyword>
<keyword evidence="1" id="KW-1133">Transmembrane helix</keyword>
<feature type="transmembrane region" description="Helical" evidence="1">
    <location>
        <begin position="20"/>
        <end position="39"/>
    </location>
</feature>
<gene>
    <name evidence="2" type="ORF">B4119_3670</name>
</gene>
<keyword evidence="1" id="KW-0472">Membrane</keyword>
<evidence type="ECO:0000313" key="2">
    <source>
        <dbReference type="EMBL" id="KYD16972.1"/>
    </source>
</evidence>
<evidence type="ECO:0000256" key="1">
    <source>
        <dbReference type="SAM" id="Phobius"/>
    </source>
</evidence>